<evidence type="ECO:0000259" key="8">
    <source>
        <dbReference type="Pfam" id="PF22936"/>
    </source>
</evidence>
<evidence type="ECO:0000313" key="10">
    <source>
        <dbReference type="EMBL" id="GJT53730.1"/>
    </source>
</evidence>
<feature type="region of interest" description="Disordered" evidence="5">
    <location>
        <begin position="557"/>
        <end position="580"/>
    </location>
</feature>
<feature type="non-terminal residue" evidence="10">
    <location>
        <position position="1161"/>
    </location>
</feature>
<dbReference type="PANTHER" id="PTHR42648">
    <property type="entry name" value="TRANSPOSASE, PUTATIVE-RELATED"/>
    <property type="match status" value="1"/>
</dbReference>
<gene>
    <name evidence="10" type="ORF">Tco_0988784</name>
</gene>
<keyword evidence="6" id="KW-0812">Transmembrane</keyword>
<feature type="compositionally biased region" description="Polar residues" evidence="5">
    <location>
        <begin position="562"/>
        <end position="577"/>
    </location>
</feature>
<dbReference type="SUPFAM" id="SSF53098">
    <property type="entry name" value="Ribonuclease H-like"/>
    <property type="match status" value="1"/>
</dbReference>
<evidence type="ECO:0000256" key="5">
    <source>
        <dbReference type="SAM" id="MobiDB-lite"/>
    </source>
</evidence>
<keyword evidence="11" id="KW-1185">Reference proteome</keyword>
<comment type="caution">
    <text evidence="10">The sequence shown here is derived from an EMBL/GenBank/DDBJ whole genome shotgun (WGS) entry which is preliminary data.</text>
</comment>
<dbReference type="InterPro" id="IPR054722">
    <property type="entry name" value="PolX-like_BBD"/>
</dbReference>
<feature type="transmembrane region" description="Helical" evidence="6">
    <location>
        <begin position="173"/>
        <end position="195"/>
    </location>
</feature>
<dbReference type="InterPro" id="IPR012337">
    <property type="entry name" value="RNaseH-like_sf"/>
</dbReference>
<dbReference type="CDD" id="cd09272">
    <property type="entry name" value="RNase_HI_RT_Ty1"/>
    <property type="match status" value="1"/>
</dbReference>
<evidence type="ECO:0000313" key="11">
    <source>
        <dbReference type="Proteomes" id="UP001151760"/>
    </source>
</evidence>
<feature type="domain" description="Retroviral polymerase SH3-like" evidence="9">
    <location>
        <begin position="490"/>
        <end position="550"/>
    </location>
</feature>
<keyword evidence="3" id="KW-0064">Aspartyl protease</keyword>
<dbReference type="Pfam" id="PF25597">
    <property type="entry name" value="SH3_retrovirus"/>
    <property type="match status" value="1"/>
</dbReference>
<dbReference type="InterPro" id="IPR039537">
    <property type="entry name" value="Retrotran_Ty1/copia-like"/>
</dbReference>
<evidence type="ECO:0000256" key="3">
    <source>
        <dbReference type="ARBA" id="ARBA00022750"/>
    </source>
</evidence>
<evidence type="ECO:0000256" key="4">
    <source>
        <dbReference type="ARBA" id="ARBA00022801"/>
    </source>
</evidence>
<reference evidence="10" key="1">
    <citation type="journal article" date="2022" name="Int. J. Mol. Sci.">
        <title>Draft Genome of Tanacetum Coccineum: Genomic Comparison of Closely Related Tanacetum-Family Plants.</title>
        <authorList>
            <person name="Yamashiro T."/>
            <person name="Shiraishi A."/>
            <person name="Nakayama K."/>
            <person name="Satake H."/>
        </authorList>
    </citation>
    <scope>NUCLEOTIDE SEQUENCE</scope>
</reference>
<evidence type="ECO:0000256" key="1">
    <source>
        <dbReference type="ARBA" id="ARBA00022670"/>
    </source>
</evidence>
<dbReference type="EMBL" id="BQNB010016613">
    <property type="protein sequence ID" value="GJT53730.1"/>
    <property type="molecule type" value="Genomic_DNA"/>
</dbReference>
<dbReference type="Pfam" id="PF22936">
    <property type="entry name" value="Pol_BBD"/>
    <property type="match status" value="1"/>
</dbReference>
<dbReference type="InterPro" id="IPR013103">
    <property type="entry name" value="RVT_2"/>
</dbReference>
<organism evidence="10 11">
    <name type="scientific">Tanacetum coccineum</name>
    <dbReference type="NCBI Taxonomy" id="301880"/>
    <lineage>
        <taxon>Eukaryota</taxon>
        <taxon>Viridiplantae</taxon>
        <taxon>Streptophyta</taxon>
        <taxon>Embryophyta</taxon>
        <taxon>Tracheophyta</taxon>
        <taxon>Spermatophyta</taxon>
        <taxon>Magnoliopsida</taxon>
        <taxon>eudicotyledons</taxon>
        <taxon>Gunneridae</taxon>
        <taxon>Pentapetalae</taxon>
        <taxon>asterids</taxon>
        <taxon>campanulids</taxon>
        <taxon>Asterales</taxon>
        <taxon>Asteraceae</taxon>
        <taxon>Asteroideae</taxon>
        <taxon>Anthemideae</taxon>
        <taxon>Anthemidinae</taxon>
        <taxon>Tanacetum</taxon>
    </lineage>
</organism>
<evidence type="ECO:0000256" key="6">
    <source>
        <dbReference type="SAM" id="Phobius"/>
    </source>
</evidence>
<keyword evidence="6" id="KW-0472">Membrane</keyword>
<protein>
    <submittedName>
        <fullName evidence="10">Retrovirus-related pol polyprotein from transposon TNT 1-94</fullName>
    </submittedName>
</protein>
<proteinExistence type="predicted"/>
<dbReference type="PANTHER" id="PTHR42648:SF20">
    <property type="entry name" value="RNA-DIRECTED DNA POLYMERASE"/>
    <property type="match status" value="1"/>
</dbReference>
<keyword evidence="2" id="KW-0479">Metal-binding</keyword>
<reference evidence="10" key="2">
    <citation type="submission" date="2022-01" db="EMBL/GenBank/DDBJ databases">
        <authorList>
            <person name="Yamashiro T."/>
            <person name="Shiraishi A."/>
            <person name="Satake H."/>
            <person name="Nakayama K."/>
        </authorList>
    </citation>
    <scope>NUCLEOTIDE SEQUENCE</scope>
</reference>
<keyword evidence="1" id="KW-0645">Protease</keyword>
<feature type="domain" description="Reverse transcriptase Ty1/copia-type" evidence="7">
    <location>
        <begin position="647"/>
        <end position="889"/>
    </location>
</feature>
<keyword evidence="6" id="KW-1133">Transmembrane helix</keyword>
<dbReference type="InterPro" id="IPR057670">
    <property type="entry name" value="SH3_retrovirus"/>
</dbReference>
<sequence length="1161" mass="130366">MKPTCLVCQPSYFGFCKYAPWNRHRSFSRPTSSFLAQLDHGLPGFQEAFNLLEEGSILSLEVNLSGDCDVEKNGKWSCIYADGSNEYHAVCTRPDIASANEDGVDRAKLKCVAVGATGALTKAVPGSRILPFKFLSTAIVLQTGVVAAQGLRVWTFYLCGVYCIQSDTKKMEIMSGFVAALGFIAVAFWVICLLFRICTNVIFRLLFLFTNASVRIYVHIFNNLLSMIREIPIEPNESLVKAGISKKRISKRGPLRLKLRKLKRKPKSVVGHISAIVTRNPCANGWYLDSGATVHVCDSRDKFVDYQKVTGKQVIMANSDRADVCGFGTVKLKFTSGKVVTLQNVYHVPSIPKCLISVSKLDEHGFKITFESRKVVISKHGVFVGKGYILGGMYRVDDSSGSVDEAFDSFKVYKAEVENQLGKRIKILRSDRGGEYFTGMFAAFCEENGIKHEPACHIHNRIISRVIPTSPYELWKGRKPNLDYVRVWGCVAYYRTPDPKRSKLGARGIRSVFVGYAKNSKAYRLLDERTCVIIESRDVDFFEDKFSNDVENSHAELVPTPCGSSHGETSTEINEPRQSIRARKEKDFGSDFFSYLVEGTQKKVTRKVIFTINIDDDPKTFSEAMSSHDAPMWKEAINDEMDSILGNQTWELAELPKGVRPIGFKWVFKKKLNPDGSISAFKARLVAKGYRQKEGIDYFDTYAPVARISSIRTLIAISAVKGLYIHQMDVKTALLNGYLNEEVYMEKPEGFVIQGQEKKVCILVKSLYGLKQAPKQWHERFDTIVTSLGFQHNSADRCIYTRSTKDYTVVICLYVDDMLIIGTTLDGILETKSYSSLNFKMKDLGEVDTILGVKVRRTNNQLSLSQSHYINKILTKFRHLDIKECNTPFDTSVKLEAHSGRAVPQLEYVSVIGSLMYAMHLSRVLGYLKRTSALQLTYTSYLRVLEGYSDASWINHSGDSKSTSGWIYTLARGAISWASKKQTCISHSTMEAEFIALAAAGKEAEWIRDFKAALSIAYNSVYNGKSRHLRLQRNYVRQLVENGTISVVYVKSCRNLADPLTKPLTRDLAIESSGQNRYTKTNTYQILVVTIEHFLSSFLSTAVALQTGVVAALRYKDGTRDGFCCCTWVYFCCVLGRLVAVQLEHKCLIHGVGSVYRCITK</sequence>
<name>A0ABQ5EST5_9ASTR</name>
<evidence type="ECO:0000256" key="2">
    <source>
        <dbReference type="ARBA" id="ARBA00022723"/>
    </source>
</evidence>
<evidence type="ECO:0000259" key="7">
    <source>
        <dbReference type="Pfam" id="PF07727"/>
    </source>
</evidence>
<evidence type="ECO:0000259" key="9">
    <source>
        <dbReference type="Pfam" id="PF25597"/>
    </source>
</evidence>
<keyword evidence="4" id="KW-0378">Hydrolase</keyword>
<dbReference type="InterPro" id="IPR043502">
    <property type="entry name" value="DNA/RNA_pol_sf"/>
</dbReference>
<accession>A0ABQ5EST5</accession>
<dbReference type="Proteomes" id="UP001151760">
    <property type="component" value="Unassembled WGS sequence"/>
</dbReference>
<dbReference type="SUPFAM" id="SSF56672">
    <property type="entry name" value="DNA/RNA polymerases"/>
    <property type="match status" value="1"/>
</dbReference>
<dbReference type="Pfam" id="PF07727">
    <property type="entry name" value="RVT_2"/>
    <property type="match status" value="1"/>
</dbReference>
<feature type="domain" description="Retrovirus-related Pol polyprotein from transposon TNT 1-94-like beta-barrel" evidence="8">
    <location>
        <begin position="286"/>
        <end position="366"/>
    </location>
</feature>